<feature type="region of interest" description="Disordered" evidence="7">
    <location>
        <begin position="438"/>
        <end position="459"/>
    </location>
</feature>
<dbReference type="Pfam" id="PF00082">
    <property type="entry name" value="Peptidase_S8"/>
    <property type="match status" value="1"/>
</dbReference>
<feature type="region of interest" description="Disordered" evidence="7">
    <location>
        <begin position="44"/>
        <end position="64"/>
    </location>
</feature>
<dbReference type="AlphaFoldDB" id="C1MXQ5"/>
<feature type="signal peptide" evidence="8">
    <location>
        <begin position="1"/>
        <end position="23"/>
    </location>
</feature>
<proteinExistence type="inferred from homology"/>
<dbReference type="PANTHER" id="PTHR43806:SF11">
    <property type="entry name" value="CEREVISIN-RELATED"/>
    <property type="match status" value="1"/>
</dbReference>
<dbReference type="InterPro" id="IPR050131">
    <property type="entry name" value="Peptidase_S8_subtilisin-like"/>
</dbReference>
<dbReference type="PROSITE" id="PS00137">
    <property type="entry name" value="SUBTILASE_HIS"/>
    <property type="match status" value="1"/>
</dbReference>
<evidence type="ECO:0000256" key="2">
    <source>
        <dbReference type="ARBA" id="ARBA00022670"/>
    </source>
</evidence>
<comment type="similarity">
    <text evidence="1 5 6">Belongs to the peptidase S8 family.</text>
</comment>
<dbReference type="OMA" id="INDRTWS"/>
<dbReference type="Gene3D" id="3.40.50.200">
    <property type="entry name" value="Peptidase S8/S53 domain"/>
    <property type="match status" value="1"/>
</dbReference>
<evidence type="ECO:0000259" key="9">
    <source>
        <dbReference type="Pfam" id="PF00082"/>
    </source>
</evidence>
<evidence type="ECO:0000313" key="10">
    <source>
        <dbReference type="EMBL" id="EEH55208.1"/>
    </source>
</evidence>
<dbReference type="RefSeq" id="XP_003060439.1">
    <property type="nucleotide sequence ID" value="XM_003060393.1"/>
</dbReference>
<feature type="compositionally biased region" description="Acidic residues" evidence="7">
    <location>
        <begin position="450"/>
        <end position="459"/>
    </location>
</feature>
<dbReference type="PROSITE" id="PS51892">
    <property type="entry name" value="SUBTILASE"/>
    <property type="match status" value="1"/>
</dbReference>
<sequence>MRRPLLAAVALLLLAAASPLAAAREDDDEEYYILSLKPGAGARRARLPPAAPPRRFHGGNGDEDDAIMDDVSRCDPLALEDERGFFPIARVLRRAVRGAVLRLDSPAAAALRARLDPDCALEVDARVTAQGYRTTKVVAQQRSRGGGAEAFRPPRPTHWELDRVDQRALPLDGVASAVNASSSGEGTIVYVVDSGVMRGHDEFRRVAETRRDDESEEQVYYDASAAAYAAAAFDAAASPSSRVVAAADFVSGESPSDKARVAAIGGDCYGHGTAVASLAAGVRSGLAPRADVVDVRVLDCAGNGRVSDVISGLDYAIEHYRSLPAYELPPAALTLSLGVPIGVPSRALERAVAEVVRRHNVVVVVAAGNAERSRRTSDACRFSPGREPSVITVAASEINDRTWSDGMTGPCVDLFAPGVEVTAAAFEEDVGNRYSYQLNARRGGSGGDGGGDDDDGAETEMETDAYAGWTGTSMAAPIVAGAALARMSLERGEGADGAPNPDASGALTNVFHPSPGFNA</sequence>
<evidence type="ECO:0000256" key="7">
    <source>
        <dbReference type="SAM" id="MobiDB-lite"/>
    </source>
</evidence>
<dbReference type="InterPro" id="IPR022398">
    <property type="entry name" value="Peptidase_S8_His-AS"/>
</dbReference>
<feature type="domain" description="Peptidase S8/S53" evidence="9">
    <location>
        <begin position="184"/>
        <end position="484"/>
    </location>
</feature>
<feature type="active site" description="Charge relay system" evidence="5">
    <location>
        <position position="271"/>
    </location>
</feature>
<dbReference type="InterPro" id="IPR000209">
    <property type="entry name" value="Peptidase_S8/S53_dom"/>
</dbReference>
<dbReference type="InterPro" id="IPR023827">
    <property type="entry name" value="Peptidase_S8_Asp-AS"/>
</dbReference>
<feature type="active site" description="Charge relay system" evidence="5">
    <location>
        <position position="473"/>
    </location>
</feature>
<dbReference type="PROSITE" id="PS00136">
    <property type="entry name" value="SUBTILASE_ASP"/>
    <property type="match status" value="1"/>
</dbReference>
<protein>
    <submittedName>
        <fullName evidence="10">Predicted protein</fullName>
    </submittedName>
</protein>
<organism evidence="11">
    <name type="scientific">Micromonas pusilla (strain CCMP1545)</name>
    <name type="common">Picoplanktonic green alga</name>
    <dbReference type="NCBI Taxonomy" id="564608"/>
    <lineage>
        <taxon>Eukaryota</taxon>
        <taxon>Viridiplantae</taxon>
        <taxon>Chlorophyta</taxon>
        <taxon>Mamiellophyceae</taxon>
        <taxon>Mamiellales</taxon>
        <taxon>Mamiellaceae</taxon>
        <taxon>Micromonas</taxon>
    </lineage>
</organism>
<dbReference type="eggNOG" id="KOG1153">
    <property type="taxonomic scope" value="Eukaryota"/>
</dbReference>
<gene>
    <name evidence="10" type="ORF">MICPUCDRAFT_60245</name>
</gene>
<feature type="chain" id="PRO_5002912148" evidence="8">
    <location>
        <begin position="24"/>
        <end position="519"/>
    </location>
</feature>
<feature type="region of interest" description="Disordered" evidence="7">
    <location>
        <begin position="492"/>
        <end position="519"/>
    </location>
</feature>
<accession>C1MXQ5</accession>
<dbReference type="GO" id="GO:0004252">
    <property type="term" value="F:serine-type endopeptidase activity"/>
    <property type="evidence" value="ECO:0007669"/>
    <property type="project" value="UniProtKB-UniRule"/>
</dbReference>
<keyword evidence="2 5" id="KW-0645">Protease</keyword>
<feature type="active site" description="Charge relay system" evidence="5">
    <location>
        <position position="193"/>
    </location>
</feature>
<keyword evidence="11" id="KW-1185">Reference proteome</keyword>
<keyword evidence="8" id="KW-0732">Signal</keyword>
<dbReference type="KEGG" id="mpp:MICPUCDRAFT_60245"/>
<keyword evidence="4 5" id="KW-0720">Serine protease</keyword>
<dbReference type="Proteomes" id="UP000001876">
    <property type="component" value="Unassembled WGS sequence"/>
</dbReference>
<dbReference type="GO" id="GO:0005615">
    <property type="term" value="C:extracellular space"/>
    <property type="evidence" value="ECO:0007669"/>
    <property type="project" value="TreeGrafter"/>
</dbReference>
<dbReference type="GeneID" id="9685877"/>
<dbReference type="OrthoDB" id="206201at2759"/>
<dbReference type="InterPro" id="IPR036852">
    <property type="entry name" value="Peptidase_S8/S53_dom_sf"/>
</dbReference>
<evidence type="ECO:0000313" key="11">
    <source>
        <dbReference type="Proteomes" id="UP000001876"/>
    </source>
</evidence>
<dbReference type="PANTHER" id="PTHR43806">
    <property type="entry name" value="PEPTIDASE S8"/>
    <property type="match status" value="1"/>
</dbReference>
<evidence type="ECO:0000256" key="5">
    <source>
        <dbReference type="PROSITE-ProRule" id="PRU01240"/>
    </source>
</evidence>
<evidence type="ECO:0000256" key="1">
    <source>
        <dbReference type="ARBA" id="ARBA00011073"/>
    </source>
</evidence>
<keyword evidence="3 5" id="KW-0378">Hydrolase</keyword>
<dbReference type="SUPFAM" id="SSF52743">
    <property type="entry name" value="Subtilisin-like"/>
    <property type="match status" value="1"/>
</dbReference>
<name>C1MXQ5_MICPC</name>
<reference evidence="10 11" key="1">
    <citation type="journal article" date="2009" name="Science">
        <title>Green evolution and dynamic adaptations revealed by genomes of the marine picoeukaryotes Micromonas.</title>
        <authorList>
            <person name="Worden A.Z."/>
            <person name="Lee J.H."/>
            <person name="Mock T."/>
            <person name="Rouze P."/>
            <person name="Simmons M.P."/>
            <person name="Aerts A.L."/>
            <person name="Allen A.E."/>
            <person name="Cuvelier M.L."/>
            <person name="Derelle E."/>
            <person name="Everett M.V."/>
            <person name="Foulon E."/>
            <person name="Grimwood J."/>
            <person name="Gundlach H."/>
            <person name="Henrissat B."/>
            <person name="Napoli C."/>
            <person name="McDonald S.M."/>
            <person name="Parker M.S."/>
            <person name="Rombauts S."/>
            <person name="Salamov A."/>
            <person name="Von Dassow P."/>
            <person name="Badger J.H."/>
            <person name="Coutinho P.M."/>
            <person name="Demir E."/>
            <person name="Dubchak I."/>
            <person name="Gentemann C."/>
            <person name="Eikrem W."/>
            <person name="Gready J.E."/>
            <person name="John U."/>
            <person name="Lanier W."/>
            <person name="Lindquist E.A."/>
            <person name="Lucas S."/>
            <person name="Mayer K.F."/>
            <person name="Moreau H."/>
            <person name="Not F."/>
            <person name="Otillar R."/>
            <person name="Panaud O."/>
            <person name="Pangilinan J."/>
            <person name="Paulsen I."/>
            <person name="Piegu B."/>
            <person name="Poliakov A."/>
            <person name="Robbens S."/>
            <person name="Schmutz J."/>
            <person name="Toulza E."/>
            <person name="Wyss T."/>
            <person name="Zelensky A."/>
            <person name="Zhou K."/>
            <person name="Armbrust E.V."/>
            <person name="Bhattacharya D."/>
            <person name="Goodenough U.W."/>
            <person name="Van de Peer Y."/>
            <person name="Grigoriev I.V."/>
        </authorList>
    </citation>
    <scope>NUCLEOTIDE SEQUENCE [LARGE SCALE GENOMIC DNA]</scope>
    <source>
        <strain evidence="10 11">CCMP1545</strain>
    </source>
</reference>
<dbReference type="PRINTS" id="PR00723">
    <property type="entry name" value="SUBTILISIN"/>
</dbReference>
<evidence type="ECO:0000256" key="8">
    <source>
        <dbReference type="SAM" id="SignalP"/>
    </source>
</evidence>
<dbReference type="EMBL" id="GG663742">
    <property type="protein sequence ID" value="EEH55208.1"/>
    <property type="molecule type" value="Genomic_DNA"/>
</dbReference>
<evidence type="ECO:0000256" key="4">
    <source>
        <dbReference type="ARBA" id="ARBA00022825"/>
    </source>
</evidence>
<dbReference type="InterPro" id="IPR015500">
    <property type="entry name" value="Peptidase_S8_subtilisin-rel"/>
</dbReference>
<dbReference type="InterPro" id="IPR023828">
    <property type="entry name" value="Peptidase_S8_Ser-AS"/>
</dbReference>
<dbReference type="GO" id="GO:0006508">
    <property type="term" value="P:proteolysis"/>
    <property type="evidence" value="ECO:0007669"/>
    <property type="project" value="UniProtKB-KW"/>
</dbReference>
<dbReference type="PROSITE" id="PS00138">
    <property type="entry name" value="SUBTILASE_SER"/>
    <property type="match status" value="1"/>
</dbReference>
<evidence type="ECO:0000256" key="6">
    <source>
        <dbReference type="RuleBase" id="RU003355"/>
    </source>
</evidence>
<evidence type="ECO:0000256" key="3">
    <source>
        <dbReference type="ARBA" id="ARBA00022801"/>
    </source>
</evidence>